<dbReference type="NCBIfam" id="NF003768">
    <property type="entry name" value="PRK05365.1"/>
    <property type="match status" value="1"/>
</dbReference>
<name>A0A1Y0ERL1_9BURK</name>
<dbReference type="InterPro" id="IPR000415">
    <property type="entry name" value="Nitroreductase-like"/>
</dbReference>
<dbReference type="PANTHER" id="PTHR43543">
    <property type="entry name" value="MALONIC SEMIALDEHYDE REDUCTASE RUTE-RELATED"/>
    <property type="match status" value="1"/>
</dbReference>
<dbReference type="InterPro" id="IPR050461">
    <property type="entry name" value="Nitroreductase_HadB/RutE"/>
</dbReference>
<proteinExistence type="predicted"/>
<evidence type="ECO:0000259" key="5">
    <source>
        <dbReference type="Pfam" id="PF00881"/>
    </source>
</evidence>
<keyword evidence="4" id="KW-0560">Oxidoreductase</keyword>
<dbReference type="Proteomes" id="UP000196138">
    <property type="component" value="Chromosome"/>
</dbReference>
<dbReference type="InterPro" id="IPR023936">
    <property type="entry name" value="RutE-like"/>
</dbReference>
<keyword evidence="3" id="KW-0521">NADP</keyword>
<dbReference type="SUPFAM" id="SSF55469">
    <property type="entry name" value="FMN-dependent nitroreductase-like"/>
    <property type="match status" value="1"/>
</dbReference>
<feature type="domain" description="Nitroreductase" evidence="5">
    <location>
        <begin position="21"/>
        <end position="173"/>
    </location>
</feature>
<dbReference type="InterPro" id="IPR029479">
    <property type="entry name" value="Nitroreductase"/>
</dbReference>
<organism evidence="6 7">
    <name type="scientific">Comamonas serinivorans</name>
    <dbReference type="NCBI Taxonomy" id="1082851"/>
    <lineage>
        <taxon>Bacteria</taxon>
        <taxon>Pseudomonadati</taxon>
        <taxon>Pseudomonadota</taxon>
        <taxon>Betaproteobacteria</taxon>
        <taxon>Burkholderiales</taxon>
        <taxon>Comamonadaceae</taxon>
        <taxon>Comamonas</taxon>
    </lineage>
</organism>
<sequence>MHSPLNDQALDQLFREARTYYAFSGEVSDDTLRQVFDLMKLGPTGANQCPARWRFVRTPEAKAQLVTAVSASNAPKVMSAPVTAIVAFDLDFHDHLPRLFPHANAKAWFEGDAAAREQSARLNAALQAAYFMLAARAVGLDCGPMSGFDPAKTDSLFLADQPRWRSFMLINLGVGDAASLFERLPRFDFDDIARIV</sequence>
<evidence type="ECO:0000256" key="2">
    <source>
        <dbReference type="ARBA" id="ARBA00022643"/>
    </source>
</evidence>
<dbReference type="AlphaFoldDB" id="A0A1Y0ERL1"/>
<dbReference type="PANTHER" id="PTHR43543:SF1">
    <property type="entry name" value="MALONIC SEMIALDEHYDE REDUCTASE RUTE-RELATED"/>
    <property type="match status" value="1"/>
</dbReference>
<gene>
    <name evidence="6" type="ORF">CCO03_17400</name>
</gene>
<protein>
    <submittedName>
        <fullName evidence="6">Malonic semialdehyde reductase</fullName>
    </submittedName>
</protein>
<reference evidence="6 7" key="1">
    <citation type="submission" date="2017-05" db="EMBL/GenBank/DDBJ databases">
        <authorList>
            <person name="Song R."/>
            <person name="Chenine A.L."/>
            <person name="Ruprecht R.M."/>
        </authorList>
    </citation>
    <scope>NUCLEOTIDE SEQUENCE [LARGE SCALE GENOMIC DNA]</scope>
    <source>
        <strain evidence="6 7">DSM 26136</strain>
    </source>
</reference>
<dbReference type="CDD" id="cd02148">
    <property type="entry name" value="RutE-like"/>
    <property type="match status" value="1"/>
</dbReference>
<keyword evidence="7" id="KW-1185">Reference proteome</keyword>
<accession>A0A1Y0ERL1</accession>
<evidence type="ECO:0000313" key="6">
    <source>
        <dbReference type="EMBL" id="ARU06216.1"/>
    </source>
</evidence>
<dbReference type="KEGG" id="cser:CCO03_17400"/>
<keyword evidence="2" id="KW-0288">FMN</keyword>
<evidence type="ECO:0000256" key="4">
    <source>
        <dbReference type="ARBA" id="ARBA00023002"/>
    </source>
</evidence>
<dbReference type="Gene3D" id="3.40.109.10">
    <property type="entry name" value="NADH Oxidase"/>
    <property type="match status" value="1"/>
</dbReference>
<dbReference type="RefSeq" id="WP_087283140.1">
    <property type="nucleotide sequence ID" value="NZ_CP021455.1"/>
</dbReference>
<dbReference type="OrthoDB" id="9784375at2"/>
<dbReference type="Pfam" id="PF00881">
    <property type="entry name" value="Nitroreductase"/>
    <property type="match status" value="1"/>
</dbReference>
<evidence type="ECO:0000256" key="1">
    <source>
        <dbReference type="ARBA" id="ARBA00022630"/>
    </source>
</evidence>
<dbReference type="EMBL" id="CP021455">
    <property type="protein sequence ID" value="ARU06216.1"/>
    <property type="molecule type" value="Genomic_DNA"/>
</dbReference>
<dbReference type="GO" id="GO:0016491">
    <property type="term" value="F:oxidoreductase activity"/>
    <property type="evidence" value="ECO:0007669"/>
    <property type="project" value="UniProtKB-KW"/>
</dbReference>
<evidence type="ECO:0000256" key="3">
    <source>
        <dbReference type="ARBA" id="ARBA00022857"/>
    </source>
</evidence>
<evidence type="ECO:0000313" key="7">
    <source>
        <dbReference type="Proteomes" id="UP000196138"/>
    </source>
</evidence>
<keyword evidence="1" id="KW-0285">Flavoprotein</keyword>